<evidence type="ECO:0000313" key="1">
    <source>
        <dbReference type="EMBL" id="DAE06046.1"/>
    </source>
</evidence>
<sequence>MQPAQHTLYFHYVPNCIYCTKELTHHTIYTYTNITIHRDIQYI</sequence>
<accession>A0A8S5PG30</accession>
<name>A0A8S5PG30_9CAUD</name>
<reference evidence="1" key="1">
    <citation type="journal article" date="2021" name="Proc. Natl. Acad. Sci. U.S.A.">
        <title>A Catalog of Tens of Thousands of Viruses from Human Metagenomes Reveals Hidden Associations with Chronic Diseases.</title>
        <authorList>
            <person name="Tisza M.J."/>
            <person name="Buck C.B."/>
        </authorList>
    </citation>
    <scope>NUCLEOTIDE SEQUENCE</scope>
    <source>
        <strain evidence="1">Ctsxw88</strain>
    </source>
</reference>
<dbReference type="EMBL" id="BK015425">
    <property type="protein sequence ID" value="DAE06046.1"/>
    <property type="molecule type" value="Genomic_DNA"/>
</dbReference>
<protein>
    <submittedName>
        <fullName evidence="1">C2HC5 zinc finger motif protein</fullName>
    </submittedName>
</protein>
<organism evidence="1">
    <name type="scientific">Siphoviridae sp. ctsxw88</name>
    <dbReference type="NCBI Taxonomy" id="2825701"/>
    <lineage>
        <taxon>Viruses</taxon>
        <taxon>Duplodnaviria</taxon>
        <taxon>Heunggongvirae</taxon>
        <taxon>Uroviricota</taxon>
        <taxon>Caudoviricetes</taxon>
    </lineage>
</organism>
<proteinExistence type="predicted"/>